<feature type="region of interest" description="Disordered" evidence="1">
    <location>
        <begin position="74"/>
        <end position="99"/>
    </location>
</feature>
<evidence type="ECO:0000313" key="3">
    <source>
        <dbReference type="EMBL" id="RZS90855.1"/>
    </source>
</evidence>
<dbReference type="EMBL" id="SGXD01000001">
    <property type="protein sequence ID" value="RZS90855.1"/>
    <property type="molecule type" value="Genomic_DNA"/>
</dbReference>
<dbReference type="PROSITE" id="PS50995">
    <property type="entry name" value="HTH_MARR_2"/>
    <property type="match status" value="1"/>
</dbReference>
<dbReference type="Proteomes" id="UP000293638">
    <property type="component" value="Unassembled WGS sequence"/>
</dbReference>
<dbReference type="Gene3D" id="1.10.10.10">
    <property type="entry name" value="Winged helix-like DNA-binding domain superfamily/Winged helix DNA-binding domain"/>
    <property type="match status" value="1"/>
</dbReference>
<dbReference type="GO" id="GO:0003677">
    <property type="term" value="F:DNA binding"/>
    <property type="evidence" value="ECO:0007669"/>
    <property type="project" value="UniProtKB-KW"/>
</dbReference>
<protein>
    <submittedName>
        <fullName evidence="3">DNA-binding MarR family transcriptional regulator</fullName>
    </submittedName>
</protein>
<dbReference type="InterPro" id="IPR000835">
    <property type="entry name" value="HTH_MarR-typ"/>
</dbReference>
<dbReference type="Gene3D" id="1.10.287.100">
    <property type="match status" value="1"/>
</dbReference>
<gene>
    <name evidence="3" type="ORF">EV189_0084</name>
</gene>
<evidence type="ECO:0000256" key="1">
    <source>
        <dbReference type="SAM" id="MobiDB-lite"/>
    </source>
</evidence>
<dbReference type="SMART" id="SM00347">
    <property type="entry name" value="HTH_MARR"/>
    <property type="match status" value="1"/>
</dbReference>
<sequence length="142" mass="16000">MSQDRAADVAAELRLQVGRLVRRVRSDDPRPSALTQVLGLLDREGPLTTSELAARQRVRPQSMARTVGTLVDEGLVERRTDPGDARKSPLHLSDAGRAALDDERERRRDWLAQAVRDELSTEEQELLARSLPLLARLTTWER</sequence>
<dbReference type="GO" id="GO:0003700">
    <property type="term" value="F:DNA-binding transcription factor activity"/>
    <property type="evidence" value="ECO:0007669"/>
    <property type="project" value="InterPro"/>
</dbReference>
<dbReference type="PANTHER" id="PTHR39515">
    <property type="entry name" value="CONSERVED PROTEIN"/>
    <property type="match status" value="1"/>
</dbReference>
<keyword evidence="3" id="KW-0238">DNA-binding</keyword>
<feature type="compositionally biased region" description="Basic and acidic residues" evidence="1">
    <location>
        <begin position="75"/>
        <end position="87"/>
    </location>
</feature>
<dbReference type="RefSeq" id="WP_130490989.1">
    <property type="nucleotide sequence ID" value="NZ_SGXD01000001.1"/>
</dbReference>
<name>A0A4Q7NUQ4_9ACTN</name>
<dbReference type="Pfam" id="PF12802">
    <property type="entry name" value="MarR_2"/>
    <property type="match status" value="1"/>
</dbReference>
<dbReference type="InterPro" id="IPR036390">
    <property type="entry name" value="WH_DNA-bd_sf"/>
</dbReference>
<organism evidence="3 4">
    <name type="scientific">Motilibacter rhizosphaerae</name>
    <dbReference type="NCBI Taxonomy" id="598652"/>
    <lineage>
        <taxon>Bacteria</taxon>
        <taxon>Bacillati</taxon>
        <taxon>Actinomycetota</taxon>
        <taxon>Actinomycetes</taxon>
        <taxon>Motilibacterales</taxon>
        <taxon>Motilibacteraceae</taxon>
        <taxon>Motilibacter</taxon>
    </lineage>
</organism>
<proteinExistence type="predicted"/>
<feature type="domain" description="HTH marR-type" evidence="2">
    <location>
        <begin position="1"/>
        <end position="136"/>
    </location>
</feature>
<accession>A0A4Q7NUQ4</accession>
<comment type="caution">
    <text evidence="3">The sequence shown here is derived from an EMBL/GenBank/DDBJ whole genome shotgun (WGS) entry which is preliminary data.</text>
</comment>
<dbReference type="OrthoDB" id="5022690at2"/>
<dbReference type="AlphaFoldDB" id="A0A4Q7NUQ4"/>
<dbReference type="SUPFAM" id="SSF46785">
    <property type="entry name" value="Winged helix' DNA-binding domain"/>
    <property type="match status" value="1"/>
</dbReference>
<reference evidence="3 4" key="1">
    <citation type="submission" date="2019-02" db="EMBL/GenBank/DDBJ databases">
        <title>Genomic Encyclopedia of Type Strains, Phase IV (KMG-IV): sequencing the most valuable type-strain genomes for metagenomic binning, comparative biology and taxonomic classification.</title>
        <authorList>
            <person name="Goeker M."/>
        </authorList>
    </citation>
    <scope>NUCLEOTIDE SEQUENCE [LARGE SCALE GENOMIC DNA]</scope>
    <source>
        <strain evidence="3 4">DSM 45622</strain>
    </source>
</reference>
<dbReference type="InterPro" id="IPR036388">
    <property type="entry name" value="WH-like_DNA-bd_sf"/>
</dbReference>
<dbReference type="PANTHER" id="PTHR39515:SF2">
    <property type="entry name" value="HTH-TYPE TRANSCRIPTIONAL REGULATOR RV0880"/>
    <property type="match status" value="1"/>
</dbReference>
<evidence type="ECO:0000313" key="4">
    <source>
        <dbReference type="Proteomes" id="UP000293638"/>
    </source>
</evidence>
<keyword evidence="4" id="KW-1185">Reference proteome</keyword>
<evidence type="ECO:0000259" key="2">
    <source>
        <dbReference type="PROSITE" id="PS50995"/>
    </source>
</evidence>
<dbReference type="InterPro" id="IPR052526">
    <property type="entry name" value="HTH-type_Bedaq_tolerance"/>
</dbReference>